<evidence type="ECO:0000256" key="1">
    <source>
        <dbReference type="ARBA" id="ARBA00023002"/>
    </source>
</evidence>
<protein>
    <submittedName>
        <fullName evidence="3">FAD-binding oxidoreductase</fullName>
    </submittedName>
</protein>
<organism evidence="3 4">
    <name type="scientific">Candidatus Mcinerneyibacterium aminivorans</name>
    <dbReference type="NCBI Taxonomy" id="2703815"/>
    <lineage>
        <taxon>Bacteria</taxon>
        <taxon>Candidatus Macinerneyibacteriota</taxon>
        <taxon>Candidatus Mcinerneyibacteria</taxon>
        <taxon>Candidatus Mcinerneyibacteriales</taxon>
        <taxon>Candidatus Mcinerneyibacteriaceae</taxon>
        <taxon>Candidatus Mcinerneyibacterium</taxon>
    </lineage>
</organism>
<dbReference type="EMBL" id="VSIX01000139">
    <property type="protein sequence ID" value="TYB30409.1"/>
    <property type="molecule type" value="Genomic_DNA"/>
</dbReference>
<dbReference type="AlphaFoldDB" id="A0A5D0MII6"/>
<dbReference type="GO" id="GO:0016491">
    <property type="term" value="F:oxidoreductase activity"/>
    <property type="evidence" value="ECO:0007669"/>
    <property type="project" value="UniProtKB-KW"/>
</dbReference>
<gene>
    <name evidence="3" type="ORF">FXF47_09385</name>
</gene>
<feature type="domain" description="FAD dependent oxidoreductase" evidence="2">
    <location>
        <begin position="2"/>
        <end position="334"/>
    </location>
</feature>
<keyword evidence="1" id="KW-0560">Oxidoreductase</keyword>
<evidence type="ECO:0000259" key="2">
    <source>
        <dbReference type="Pfam" id="PF01266"/>
    </source>
</evidence>
<dbReference type="InterPro" id="IPR006076">
    <property type="entry name" value="FAD-dep_OxRdtase"/>
</dbReference>
<name>A0A5D0MII6_9BACT</name>
<dbReference type="PANTHER" id="PTHR13847:SF287">
    <property type="entry name" value="FAD-DEPENDENT OXIDOREDUCTASE DOMAIN-CONTAINING PROTEIN 1"/>
    <property type="match status" value="1"/>
</dbReference>
<proteinExistence type="predicted"/>
<evidence type="ECO:0000313" key="4">
    <source>
        <dbReference type="Proteomes" id="UP000324143"/>
    </source>
</evidence>
<evidence type="ECO:0000313" key="3">
    <source>
        <dbReference type="EMBL" id="TYB30409.1"/>
    </source>
</evidence>
<dbReference type="GO" id="GO:0005737">
    <property type="term" value="C:cytoplasm"/>
    <property type="evidence" value="ECO:0007669"/>
    <property type="project" value="TreeGrafter"/>
</dbReference>
<sequence>MFLADSGLDILVLDKKSSPGQGQNKKAIGGIRATHSARSKILIAKKSLEIFSGWEEKTGDDIEWYEGGYSYPVYNEEDEENLKNLLEIQQKFGLNIKWLDKEEYVKKVPMIKKEGLIGSTYSPEDGSASPLRAINSFYLQAEQNGAEFKFEEAVESIYTNKSKVTGVKTDRGEYSCKYVVNAAGAYAKEIGKMVGIEVPVTPDSHEAGITEPVQRLFEPMVVDIRPAEGSKNYYFYQHKTGQIVFCITPNPPIVGTDTNHTSVFLPQVSKRMLNIMPRLKNINIRRTWRGLYPMTPDGYPIVGETKEIKGFYNMAGMCGQGFMLGPGLGYYVSEDITGDISNEDKDILGDLSLYRDFSGSEALK</sequence>
<accession>A0A5D0MII6</accession>
<reference evidence="3" key="1">
    <citation type="submission" date="2019-08" db="EMBL/GenBank/DDBJ databases">
        <title>Genomic characterization of a novel candidate phylum (ARYD3) from a high temperature, high salinity tertiary oil reservoir in north central Oklahoma, USA.</title>
        <authorList>
            <person name="Youssef N.H."/>
            <person name="Yadav A."/>
            <person name="Elshahed M.S."/>
        </authorList>
    </citation>
    <scope>NUCLEOTIDE SEQUENCE [LARGE SCALE GENOMIC DNA]</scope>
    <source>
        <strain evidence="3">ARYD3</strain>
    </source>
</reference>
<dbReference type="PANTHER" id="PTHR13847">
    <property type="entry name" value="SARCOSINE DEHYDROGENASE-RELATED"/>
    <property type="match status" value="1"/>
</dbReference>
<dbReference type="InterPro" id="IPR036188">
    <property type="entry name" value="FAD/NAD-bd_sf"/>
</dbReference>
<dbReference type="Pfam" id="PF01266">
    <property type="entry name" value="DAO"/>
    <property type="match status" value="1"/>
</dbReference>
<keyword evidence="4" id="KW-1185">Reference proteome</keyword>
<comment type="caution">
    <text evidence="3">The sequence shown here is derived from an EMBL/GenBank/DDBJ whole genome shotgun (WGS) entry which is preliminary data.</text>
</comment>
<dbReference type="SUPFAM" id="SSF51905">
    <property type="entry name" value="FAD/NAD(P)-binding domain"/>
    <property type="match status" value="1"/>
</dbReference>
<dbReference type="Gene3D" id="3.50.50.60">
    <property type="entry name" value="FAD/NAD(P)-binding domain"/>
    <property type="match status" value="1"/>
</dbReference>
<dbReference type="SUPFAM" id="SSF54373">
    <property type="entry name" value="FAD-linked reductases, C-terminal domain"/>
    <property type="match status" value="1"/>
</dbReference>
<dbReference type="Proteomes" id="UP000324143">
    <property type="component" value="Unassembled WGS sequence"/>
</dbReference>
<dbReference type="Gene3D" id="3.30.9.10">
    <property type="entry name" value="D-Amino Acid Oxidase, subunit A, domain 2"/>
    <property type="match status" value="1"/>
</dbReference>